<keyword evidence="2" id="KW-0732">Signal</keyword>
<reference evidence="7" key="1">
    <citation type="submission" date="2016-10" db="EMBL/GenBank/DDBJ databases">
        <authorList>
            <person name="Varghese N."/>
            <person name="Submissions S."/>
        </authorList>
    </citation>
    <scope>NUCLEOTIDE SEQUENCE [LARGE SCALE GENOMIC DNA]</scope>
    <source>
        <strain evidence="7">MPL-11</strain>
    </source>
</reference>
<evidence type="ECO:0000259" key="3">
    <source>
        <dbReference type="Pfam" id="PF01551"/>
    </source>
</evidence>
<evidence type="ECO:0000313" key="7">
    <source>
        <dbReference type="Proteomes" id="UP000199481"/>
    </source>
</evidence>
<dbReference type="EMBL" id="FNJW01000003">
    <property type="protein sequence ID" value="SDQ02669.1"/>
    <property type="molecule type" value="Genomic_DNA"/>
</dbReference>
<dbReference type="RefSeq" id="WP_089974327.1">
    <property type="nucleotide sequence ID" value="NZ_CP084918.1"/>
</dbReference>
<gene>
    <name evidence="5" type="ORF">SAMN04487752_0073</name>
    <name evidence="6" type="ORF">SAMN04487752_0192</name>
</gene>
<evidence type="ECO:0000256" key="1">
    <source>
        <dbReference type="ARBA" id="ARBA00004241"/>
    </source>
</evidence>
<feature type="domain" description="CwlT-like lysozyme" evidence="4">
    <location>
        <begin position="51"/>
        <end position="211"/>
    </location>
</feature>
<dbReference type="PANTHER" id="PTHR21666">
    <property type="entry name" value="PEPTIDASE-RELATED"/>
    <property type="match status" value="1"/>
</dbReference>
<dbReference type="Proteomes" id="UP000199481">
    <property type="component" value="Unassembled WGS sequence"/>
</dbReference>
<dbReference type="AlphaFoldDB" id="A0A1H0XIP8"/>
<name>A0A1H0XIP8_9LACT</name>
<dbReference type="Pfam" id="PF01551">
    <property type="entry name" value="Peptidase_M23"/>
    <property type="match status" value="1"/>
</dbReference>
<protein>
    <submittedName>
        <fullName evidence="6">Peptidase family M23</fullName>
    </submittedName>
</protein>
<sequence length="351" mass="37813">MKPLTFYVKSKIGKVLAWSVLGLVLLITILVTAFSSYFTGTDENELASIPESVLKWKPIMEEELAKYGMEDYIQIVLAITATESDGSQLDIMQSSEAIGLAPNAIQDPVYSIQIGIKHFKDVIDQMNQIGVDLNTAIQSYNFGSGYLTYIADNGGVHTTELAEVYSKEVVAPSLGNTSGQTYPYSSPVADENGNYLYTNGGNFYYADLVQQALNSGVPGNGVLAFPVEDQTITSAFGFRIHPITGEHKLHGGVDFAPMNGGNPPVFAALKGKVSQAAYSSSWGNYVKLTNGNGIETLYAHLKEITVLPGQQVETGESIGYMGTSGSSTGVHLHFEVYQNNNRIDPAPLLGL</sequence>
<dbReference type="GO" id="GO:0004222">
    <property type="term" value="F:metalloendopeptidase activity"/>
    <property type="evidence" value="ECO:0007669"/>
    <property type="project" value="TreeGrafter"/>
</dbReference>
<dbReference type="CDD" id="cd12797">
    <property type="entry name" value="M23_peptidase"/>
    <property type="match status" value="1"/>
</dbReference>
<dbReference type="CDD" id="cd16891">
    <property type="entry name" value="CwlT-like"/>
    <property type="match status" value="1"/>
</dbReference>
<dbReference type="Gene3D" id="1.10.530.10">
    <property type="match status" value="1"/>
</dbReference>
<proteinExistence type="predicted"/>
<dbReference type="Gene3D" id="2.70.70.10">
    <property type="entry name" value="Glucose Permease (Domain IIA)"/>
    <property type="match status" value="1"/>
</dbReference>
<dbReference type="InterPro" id="IPR011055">
    <property type="entry name" value="Dup_hybrid_motif"/>
</dbReference>
<dbReference type="Pfam" id="PF13702">
    <property type="entry name" value="Lysozyme_like"/>
    <property type="match status" value="1"/>
</dbReference>
<reference evidence="6" key="2">
    <citation type="submission" date="2016-10" db="EMBL/GenBank/DDBJ databases">
        <authorList>
            <person name="de Groot N.N."/>
        </authorList>
    </citation>
    <scope>NUCLEOTIDE SEQUENCE [LARGE SCALE GENOMIC DNA]</scope>
    <source>
        <strain evidence="6">MPL-11</strain>
    </source>
</reference>
<dbReference type="EMBL" id="FNJW01000003">
    <property type="protein sequence ID" value="SDQ02562.1"/>
    <property type="molecule type" value="Genomic_DNA"/>
</dbReference>
<dbReference type="PANTHER" id="PTHR21666:SF289">
    <property type="entry name" value="L-ALA--D-GLU ENDOPEPTIDASE"/>
    <property type="match status" value="1"/>
</dbReference>
<dbReference type="InterPro" id="IPR047194">
    <property type="entry name" value="CwlT-like_lysozyme"/>
</dbReference>
<organism evidence="6 7">
    <name type="scientific">Carnobacterium viridans</name>
    <dbReference type="NCBI Taxonomy" id="174587"/>
    <lineage>
        <taxon>Bacteria</taxon>
        <taxon>Bacillati</taxon>
        <taxon>Bacillota</taxon>
        <taxon>Bacilli</taxon>
        <taxon>Lactobacillales</taxon>
        <taxon>Carnobacteriaceae</taxon>
        <taxon>Carnobacterium</taxon>
    </lineage>
</organism>
<evidence type="ECO:0000256" key="2">
    <source>
        <dbReference type="ARBA" id="ARBA00022729"/>
    </source>
</evidence>
<evidence type="ECO:0000313" key="6">
    <source>
        <dbReference type="EMBL" id="SDQ02669.1"/>
    </source>
</evidence>
<keyword evidence="7" id="KW-1185">Reference proteome</keyword>
<dbReference type="OrthoDB" id="1654978at2"/>
<dbReference type="SUPFAM" id="SSF51261">
    <property type="entry name" value="Duplicated hybrid motif"/>
    <property type="match status" value="1"/>
</dbReference>
<feature type="domain" description="M23ase beta-sheet core" evidence="3">
    <location>
        <begin position="249"/>
        <end position="345"/>
    </location>
</feature>
<evidence type="ECO:0000313" key="5">
    <source>
        <dbReference type="EMBL" id="SDQ02562.1"/>
    </source>
</evidence>
<evidence type="ECO:0000259" key="4">
    <source>
        <dbReference type="Pfam" id="PF13702"/>
    </source>
</evidence>
<dbReference type="SUPFAM" id="SSF53955">
    <property type="entry name" value="Lysozyme-like"/>
    <property type="match status" value="1"/>
</dbReference>
<dbReference type="GO" id="GO:0009986">
    <property type="term" value="C:cell surface"/>
    <property type="evidence" value="ECO:0007669"/>
    <property type="project" value="UniProtKB-SubCell"/>
</dbReference>
<dbReference type="InterPro" id="IPR016047">
    <property type="entry name" value="M23ase_b-sheet_dom"/>
</dbReference>
<comment type="subcellular location">
    <subcellularLocation>
        <location evidence="1">Cell surface</location>
    </subcellularLocation>
</comment>
<dbReference type="InterPro" id="IPR023346">
    <property type="entry name" value="Lysozyme-like_dom_sf"/>
</dbReference>
<accession>A0A1H0XIP8</accession>
<dbReference type="InterPro" id="IPR050570">
    <property type="entry name" value="Cell_wall_metabolism_enzyme"/>
</dbReference>